<evidence type="ECO:0000313" key="5">
    <source>
        <dbReference type="EMBL" id="PDQ36332.1"/>
    </source>
</evidence>
<dbReference type="Proteomes" id="UP000219994">
    <property type="component" value="Unassembled WGS sequence"/>
</dbReference>
<dbReference type="SMART" id="SM00240">
    <property type="entry name" value="FHA"/>
    <property type="match status" value="1"/>
</dbReference>
<dbReference type="Pfam" id="PF16697">
    <property type="entry name" value="Yop-YscD_cpl"/>
    <property type="match status" value="1"/>
</dbReference>
<organism evidence="5 6">
    <name type="scientific">Candidatus Lumbricidiphila eiseniae</name>
    <dbReference type="NCBI Taxonomy" id="1969409"/>
    <lineage>
        <taxon>Bacteria</taxon>
        <taxon>Bacillati</taxon>
        <taxon>Actinomycetota</taxon>
        <taxon>Actinomycetes</taxon>
        <taxon>Micrococcales</taxon>
        <taxon>Microbacteriaceae</taxon>
        <taxon>Candidatus Lumbricidiphila</taxon>
    </lineage>
</organism>
<evidence type="ECO:0000256" key="3">
    <source>
        <dbReference type="SAM" id="Phobius"/>
    </source>
</evidence>
<dbReference type="EMBL" id="NAEP01000017">
    <property type="protein sequence ID" value="PDQ36332.1"/>
    <property type="molecule type" value="Genomic_DNA"/>
</dbReference>
<evidence type="ECO:0000256" key="1">
    <source>
        <dbReference type="ARBA" id="ARBA00022553"/>
    </source>
</evidence>
<evidence type="ECO:0000313" key="6">
    <source>
        <dbReference type="Proteomes" id="UP000219994"/>
    </source>
</evidence>
<keyword evidence="3" id="KW-0812">Transmembrane</keyword>
<comment type="caution">
    <text evidence="5">The sequence shown here is derived from an EMBL/GenBank/DDBJ whole genome shotgun (WGS) entry which is preliminary data.</text>
</comment>
<dbReference type="InterPro" id="IPR050923">
    <property type="entry name" value="Cell_Proc_Reg/RNA_Proc"/>
</dbReference>
<feature type="transmembrane region" description="Helical" evidence="3">
    <location>
        <begin position="6"/>
        <end position="31"/>
    </location>
</feature>
<reference evidence="6" key="1">
    <citation type="submission" date="2017-03" db="EMBL/GenBank/DDBJ databases">
        <authorList>
            <person name="Lund M.B."/>
        </authorList>
    </citation>
    <scope>NUCLEOTIDE SEQUENCE [LARGE SCALE GENOMIC DNA]</scope>
</reference>
<keyword evidence="3" id="KW-0472">Membrane</keyword>
<dbReference type="SUPFAM" id="SSF49879">
    <property type="entry name" value="SMAD/FHA domain"/>
    <property type="match status" value="1"/>
</dbReference>
<dbReference type="InterPro" id="IPR032030">
    <property type="entry name" value="YscD_cytoplasmic_dom"/>
</dbReference>
<gene>
    <name evidence="5" type="ORF">B5766_01130</name>
</gene>
<sequence>MTTPSQLTLVVLQLVFLGLLWAFIFAVVYSIRSDLFGSRVRKLQPDASSAASSNTAVAAGPLLTPGADPAVAPPPIRRTTPATASSVNHGQLASSDNATHLAITNGTKAGQEFPLGSDEILIGRSSDCTIIIRDDYTSTHHARIMLWNSRWMIQDLDSTNGTFLDNSRVSTPTPIPLGAQVKVGATTFELRR</sequence>
<proteinExistence type="predicted"/>
<dbReference type="InterPro" id="IPR008984">
    <property type="entry name" value="SMAD_FHA_dom_sf"/>
</dbReference>
<dbReference type="Gene3D" id="2.60.200.20">
    <property type="match status" value="1"/>
</dbReference>
<dbReference type="PROSITE" id="PS50006">
    <property type="entry name" value="FHA_DOMAIN"/>
    <property type="match status" value="1"/>
</dbReference>
<dbReference type="PANTHER" id="PTHR23308">
    <property type="entry name" value="NUCLEAR INHIBITOR OF PROTEIN PHOSPHATASE-1"/>
    <property type="match status" value="1"/>
</dbReference>
<protein>
    <submittedName>
        <fullName evidence="5">FHA domain-containing protein</fullName>
    </submittedName>
</protein>
<feature type="region of interest" description="Disordered" evidence="2">
    <location>
        <begin position="60"/>
        <end position="90"/>
    </location>
</feature>
<feature type="domain" description="FHA" evidence="4">
    <location>
        <begin position="120"/>
        <end position="169"/>
    </location>
</feature>
<dbReference type="InterPro" id="IPR000253">
    <property type="entry name" value="FHA_dom"/>
</dbReference>
<evidence type="ECO:0000259" key="4">
    <source>
        <dbReference type="PROSITE" id="PS50006"/>
    </source>
</evidence>
<keyword evidence="3" id="KW-1133">Transmembrane helix</keyword>
<dbReference type="AlphaFoldDB" id="A0A2A6FTZ0"/>
<name>A0A2A6FTZ0_9MICO</name>
<keyword evidence="1" id="KW-0597">Phosphoprotein</keyword>
<evidence type="ECO:0000256" key="2">
    <source>
        <dbReference type="SAM" id="MobiDB-lite"/>
    </source>
</evidence>
<accession>A0A2A6FTZ0</accession>